<organism evidence="3 4">
    <name type="scientific">Brachionus plicatilis</name>
    <name type="common">Marine rotifer</name>
    <name type="synonym">Brachionus muelleri</name>
    <dbReference type="NCBI Taxonomy" id="10195"/>
    <lineage>
        <taxon>Eukaryota</taxon>
        <taxon>Metazoa</taxon>
        <taxon>Spiralia</taxon>
        <taxon>Gnathifera</taxon>
        <taxon>Rotifera</taxon>
        <taxon>Eurotatoria</taxon>
        <taxon>Monogononta</taxon>
        <taxon>Pseudotrocha</taxon>
        <taxon>Ploima</taxon>
        <taxon>Brachionidae</taxon>
        <taxon>Brachionus</taxon>
    </lineage>
</organism>
<protein>
    <submittedName>
        <fullName evidence="3">A disintegrin and metallo ase with thrombospondin motifs 3-like</fullName>
    </submittedName>
</protein>
<evidence type="ECO:0000259" key="2">
    <source>
        <dbReference type="PROSITE" id="PS50215"/>
    </source>
</evidence>
<dbReference type="Pfam" id="PF13574">
    <property type="entry name" value="Reprolysin_2"/>
    <property type="match status" value="1"/>
</dbReference>
<dbReference type="AlphaFoldDB" id="A0A3M7P890"/>
<evidence type="ECO:0000313" key="3">
    <source>
        <dbReference type="EMBL" id="RMZ94924.1"/>
    </source>
</evidence>
<dbReference type="GO" id="GO:0007229">
    <property type="term" value="P:integrin-mediated signaling pathway"/>
    <property type="evidence" value="ECO:0007669"/>
    <property type="project" value="UniProtKB-KW"/>
</dbReference>
<reference evidence="3 4" key="1">
    <citation type="journal article" date="2018" name="Sci. Rep.">
        <title>Genomic signatures of local adaptation to the degree of environmental predictability in rotifers.</title>
        <authorList>
            <person name="Franch-Gras L."/>
            <person name="Hahn C."/>
            <person name="Garcia-Roger E.M."/>
            <person name="Carmona M.J."/>
            <person name="Serra M."/>
            <person name="Gomez A."/>
        </authorList>
    </citation>
    <scope>NUCLEOTIDE SEQUENCE [LARGE SCALE GENOMIC DNA]</scope>
    <source>
        <strain evidence="3">HYR1</strain>
    </source>
</reference>
<dbReference type="SUPFAM" id="SSF55486">
    <property type="entry name" value="Metalloproteases ('zincins'), catalytic domain"/>
    <property type="match status" value="1"/>
</dbReference>
<comment type="caution">
    <text evidence="1">Lacks conserved residue(s) required for the propagation of feature annotation.</text>
</comment>
<name>A0A3M7P890_BRAPC</name>
<dbReference type="EMBL" id="REGN01012724">
    <property type="protein sequence ID" value="RMZ94924.1"/>
    <property type="molecule type" value="Genomic_DNA"/>
</dbReference>
<sequence>MNASKSWIKFTRKELKLGIKSDLKFVEFKLPLKSGSKAINFFTFCITIAHEIGHNLGSIHDGETGAEACLLTDYFIMTPVQNFDKIQNMQRFSSCSISQFKATLILNGATTSNSVCMINSPIDLPVEFQNANYSLTGQYYPLNDQCIMAYGNEASFCH</sequence>
<dbReference type="GO" id="GO:0006509">
    <property type="term" value="P:membrane protein ectodomain proteolysis"/>
    <property type="evidence" value="ECO:0007669"/>
    <property type="project" value="TreeGrafter"/>
</dbReference>
<dbReference type="PANTHER" id="PTHR45702">
    <property type="entry name" value="ADAM10/ADAM17 METALLOPEPTIDASE FAMILY MEMBER"/>
    <property type="match status" value="1"/>
</dbReference>
<proteinExistence type="predicted"/>
<dbReference type="GO" id="GO:0046872">
    <property type="term" value="F:metal ion binding"/>
    <property type="evidence" value="ECO:0007669"/>
    <property type="project" value="UniProtKB-KW"/>
</dbReference>
<evidence type="ECO:0000313" key="4">
    <source>
        <dbReference type="Proteomes" id="UP000276133"/>
    </source>
</evidence>
<feature type="domain" description="Peptidase M12B" evidence="2">
    <location>
        <begin position="40"/>
        <end position="104"/>
    </location>
</feature>
<dbReference type="PANTHER" id="PTHR45702:SF2">
    <property type="entry name" value="KUZBANIAN, ISOFORM A"/>
    <property type="match status" value="1"/>
</dbReference>
<dbReference type="PROSITE" id="PS50215">
    <property type="entry name" value="ADAM_MEPRO"/>
    <property type="match status" value="1"/>
</dbReference>
<dbReference type="OrthoDB" id="6097485at2759"/>
<dbReference type="InterPro" id="IPR024079">
    <property type="entry name" value="MetalloPept_cat_dom_sf"/>
</dbReference>
<dbReference type="GO" id="GO:0004222">
    <property type="term" value="F:metalloendopeptidase activity"/>
    <property type="evidence" value="ECO:0007669"/>
    <property type="project" value="InterPro"/>
</dbReference>
<feature type="binding site" evidence="1">
    <location>
        <position position="60"/>
    </location>
    <ligand>
        <name>Zn(2+)</name>
        <dbReference type="ChEBI" id="CHEBI:29105"/>
        <note>catalytic</note>
    </ligand>
</feature>
<dbReference type="InterPro" id="IPR051489">
    <property type="entry name" value="ADAM_Metalloproteinase"/>
</dbReference>
<keyword evidence="1" id="KW-0479">Metal-binding</keyword>
<dbReference type="InterPro" id="IPR001590">
    <property type="entry name" value="Peptidase_M12B"/>
</dbReference>
<keyword evidence="3" id="KW-0401">Integrin</keyword>
<dbReference type="GO" id="GO:0005886">
    <property type="term" value="C:plasma membrane"/>
    <property type="evidence" value="ECO:0007669"/>
    <property type="project" value="TreeGrafter"/>
</dbReference>
<keyword evidence="4" id="KW-1185">Reference proteome</keyword>
<keyword evidence="1" id="KW-0862">Zinc</keyword>
<feature type="binding site" evidence="1">
    <location>
        <position position="54"/>
    </location>
    <ligand>
        <name>Zn(2+)</name>
        <dbReference type="ChEBI" id="CHEBI:29105"/>
        <note>catalytic</note>
    </ligand>
</feature>
<accession>A0A3M7P890</accession>
<comment type="caution">
    <text evidence="3">The sequence shown here is derived from an EMBL/GenBank/DDBJ whole genome shotgun (WGS) entry which is preliminary data.</text>
</comment>
<dbReference type="Gene3D" id="3.40.390.10">
    <property type="entry name" value="Collagenase (Catalytic Domain)"/>
    <property type="match status" value="1"/>
</dbReference>
<dbReference type="Proteomes" id="UP000276133">
    <property type="component" value="Unassembled WGS sequence"/>
</dbReference>
<gene>
    <name evidence="3" type="ORF">BpHYR1_040682</name>
</gene>
<feature type="active site" evidence="1">
    <location>
        <position position="51"/>
    </location>
</feature>
<feature type="non-terminal residue" evidence="3">
    <location>
        <position position="158"/>
    </location>
</feature>
<evidence type="ECO:0000256" key="1">
    <source>
        <dbReference type="PROSITE-ProRule" id="PRU00276"/>
    </source>
</evidence>
<feature type="binding site" evidence="1">
    <location>
        <position position="50"/>
    </location>
    <ligand>
        <name>Zn(2+)</name>
        <dbReference type="ChEBI" id="CHEBI:29105"/>
        <note>catalytic</note>
    </ligand>
</feature>